<reference evidence="9 10" key="1">
    <citation type="submission" date="2018-06" db="EMBL/GenBank/DDBJ databases">
        <authorList>
            <consortium name="Pathogen Informatics"/>
            <person name="Doyle S."/>
        </authorList>
    </citation>
    <scope>NUCLEOTIDE SEQUENCE [LARGE SCALE GENOMIC DNA]</scope>
    <source>
        <strain evidence="9 10">NCTC10338</strain>
    </source>
</reference>
<evidence type="ECO:0000259" key="8">
    <source>
        <dbReference type="SMART" id="SM00244"/>
    </source>
</evidence>
<dbReference type="GO" id="GO:0016020">
    <property type="term" value="C:membrane"/>
    <property type="evidence" value="ECO:0007669"/>
    <property type="project" value="UniProtKB-SubCell"/>
</dbReference>
<feature type="transmembrane region" description="Helical" evidence="6">
    <location>
        <begin position="52"/>
        <end position="74"/>
    </location>
</feature>
<comment type="caution">
    <text evidence="6">Lacks conserved residue(s) required for the propagation of feature annotation.</text>
</comment>
<dbReference type="InterPro" id="IPR010201">
    <property type="entry name" value="HflK"/>
</dbReference>
<dbReference type="SMART" id="SM00244">
    <property type="entry name" value="PHB"/>
    <property type="match status" value="1"/>
</dbReference>
<keyword evidence="9" id="KW-0645">Protease</keyword>
<dbReference type="Gene3D" id="3.30.479.30">
    <property type="entry name" value="Band 7 domain"/>
    <property type="match status" value="1"/>
</dbReference>
<evidence type="ECO:0000256" key="2">
    <source>
        <dbReference type="ARBA" id="ARBA00006971"/>
    </source>
</evidence>
<evidence type="ECO:0000256" key="4">
    <source>
        <dbReference type="ARBA" id="ARBA00022989"/>
    </source>
</evidence>
<organism evidence="9 10">
    <name type="scientific">Lysinibacillus sphaericus</name>
    <name type="common">Bacillus sphaericus</name>
    <dbReference type="NCBI Taxonomy" id="1421"/>
    <lineage>
        <taxon>Bacteria</taxon>
        <taxon>Bacillati</taxon>
        <taxon>Bacillota</taxon>
        <taxon>Bacilli</taxon>
        <taxon>Bacillales</taxon>
        <taxon>Bacillaceae</taxon>
        <taxon>Lysinibacillus</taxon>
    </lineage>
</organism>
<dbReference type="GO" id="GO:0008233">
    <property type="term" value="F:peptidase activity"/>
    <property type="evidence" value="ECO:0007669"/>
    <property type="project" value="UniProtKB-KW"/>
</dbReference>
<feature type="region of interest" description="Disordered" evidence="7">
    <location>
        <begin position="353"/>
        <end position="374"/>
    </location>
</feature>
<dbReference type="Proteomes" id="UP000255295">
    <property type="component" value="Unassembled WGS sequence"/>
</dbReference>
<proteinExistence type="inferred from homology"/>
<keyword evidence="3 6" id="KW-0812">Transmembrane</keyword>
<dbReference type="InterPro" id="IPR036013">
    <property type="entry name" value="Band_7/SPFH_dom_sf"/>
</dbReference>
<gene>
    <name evidence="9" type="primary">hflK</name>
    <name evidence="9" type="ORF">NCTC10338_03470</name>
</gene>
<comment type="caution">
    <text evidence="9">The sequence shown here is derived from an EMBL/GenBank/DDBJ whole genome shotgun (WGS) entry which is preliminary data.</text>
</comment>
<dbReference type="InterPro" id="IPR050710">
    <property type="entry name" value="Band7/mec-2_domain"/>
</dbReference>
<dbReference type="Pfam" id="PF01145">
    <property type="entry name" value="Band_7"/>
    <property type="match status" value="1"/>
</dbReference>
<feature type="transmembrane region" description="Helical" evidence="6">
    <location>
        <begin position="6"/>
        <end position="31"/>
    </location>
</feature>
<keyword evidence="5 6" id="KW-0472">Membrane</keyword>
<dbReference type="PANTHER" id="PTHR43327">
    <property type="entry name" value="STOMATIN-LIKE PROTEIN 2, MITOCHONDRIAL"/>
    <property type="match status" value="1"/>
</dbReference>
<evidence type="ECO:0000256" key="7">
    <source>
        <dbReference type="SAM" id="MobiDB-lite"/>
    </source>
</evidence>
<dbReference type="EMBL" id="UFSZ01000001">
    <property type="protein sequence ID" value="SUV18342.1"/>
    <property type="molecule type" value="Genomic_DNA"/>
</dbReference>
<keyword evidence="4 6" id="KW-1133">Transmembrane helix</keyword>
<evidence type="ECO:0000313" key="9">
    <source>
        <dbReference type="EMBL" id="SUV18342.1"/>
    </source>
</evidence>
<comment type="function">
    <text evidence="6">HflC and HflK could encode or regulate a protease.</text>
</comment>
<dbReference type="PANTHER" id="PTHR43327:SF2">
    <property type="entry name" value="MODULATOR OF FTSH PROTEASE HFLK"/>
    <property type="match status" value="1"/>
</dbReference>
<evidence type="ECO:0000256" key="1">
    <source>
        <dbReference type="ARBA" id="ARBA00004370"/>
    </source>
</evidence>
<feature type="compositionally biased region" description="Basic and acidic residues" evidence="7">
    <location>
        <begin position="358"/>
        <end position="374"/>
    </location>
</feature>
<evidence type="ECO:0000313" key="10">
    <source>
        <dbReference type="Proteomes" id="UP000255295"/>
    </source>
</evidence>
<dbReference type="GO" id="GO:0006508">
    <property type="term" value="P:proteolysis"/>
    <property type="evidence" value="ECO:0007669"/>
    <property type="project" value="UniProtKB-KW"/>
</dbReference>
<dbReference type="AlphaFoldDB" id="A0AAJ4ZY64"/>
<comment type="subcellular location">
    <subcellularLocation>
        <location evidence="1 6">Membrane</location>
    </subcellularLocation>
</comment>
<keyword evidence="9" id="KW-0378">Hydrolase</keyword>
<dbReference type="NCBIfam" id="TIGR01933">
    <property type="entry name" value="hflK"/>
    <property type="match status" value="1"/>
</dbReference>
<feature type="domain" description="Band 7" evidence="8">
    <location>
        <begin position="71"/>
        <end position="248"/>
    </location>
</feature>
<evidence type="ECO:0000256" key="5">
    <source>
        <dbReference type="ARBA" id="ARBA00023136"/>
    </source>
</evidence>
<name>A0AAJ4ZY64_LYSSH</name>
<comment type="subunit">
    <text evidence="6">HflC and HflK may interact to form a multimeric complex.</text>
</comment>
<protein>
    <recommendedName>
        <fullName evidence="6">Protein HflK</fullName>
    </recommendedName>
</protein>
<evidence type="ECO:0000256" key="6">
    <source>
        <dbReference type="RuleBase" id="RU364113"/>
    </source>
</evidence>
<dbReference type="SUPFAM" id="SSF117892">
    <property type="entry name" value="Band 7/SPFH domain"/>
    <property type="match status" value="1"/>
</dbReference>
<accession>A0AAJ4ZY64</accession>
<comment type="similarity">
    <text evidence="2 6">Belongs to the band 7/mec-2 family. HflK subfamily.</text>
</comment>
<dbReference type="CDD" id="cd03404">
    <property type="entry name" value="SPFH_HflK"/>
    <property type="match status" value="1"/>
</dbReference>
<dbReference type="InterPro" id="IPR001107">
    <property type="entry name" value="Band_7"/>
</dbReference>
<sequence length="374" mass="41804">MTGYFFVIVCVPVTQTIYLILLYEIILNLFMKYPVYNSTKHKGGTDMSVKRTLMMVGLGIFGIVALIAVFTSWYTVDESEQAVVITFGRADETVTNPGLHFKLPWPVQSVEILSRETFSLQFGYKQNKEGELEAYDAETKMITGDEYIVLTDLVVQWKITDPSKYLFNAQNPEEILHSATSSAIRSIIGSSTIDAALTDGKADIEAETRELLVSLIDKYDIGIGVLGVKLQDVELPNAEVRAAFTAVTDAREMKNTKTNEAQKYKNQRISEAEGEKDAIISKANGAKTARIEQAHGDVAVFNKMYEQYKGNQQITRERLILETLENVLPKAQIYIMNDDGSTMKYLPLQALQPTVQQEPKEQQAPTDKKEGSGN</sequence>
<evidence type="ECO:0000256" key="3">
    <source>
        <dbReference type="ARBA" id="ARBA00022692"/>
    </source>
</evidence>